<evidence type="ECO:0000313" key="15">
    <source>
        <dbReference type="EMBL" id="TGD83051.1"/>
    </source>
</evidence>
<evidence type="ECO:0000313" key="16">
    <source>
        <dbReference type="Proteomes" id="UP000298284"/>
    </source>
</evidence>
<evidence type="ECO:0000256" key="12">
    <source>
        <dbReference type="PIRSR" id="PIRSR000447-1"/>
    </source>
</evidence>
<dbReference type="UniPathway" id="UPA00094"/>
<evidence type="ECO:0000256" key="6">
    <source>
        <dbReference type="ARBA" id="ARBA00022679"/>
    </source>
</evidence>
<dbReference type="PANTHER" id="PTHR11712:SF336">
    <property type="entry name" value="3-OXOACYL-[ACYL-CARRIER-PROTEIN] SYNTHASE, MITOCHONDRIAL"/>
    <property type="match status" value="1"/>
</dbReference>
<dbReference type="AlphaFoldDB" id="A0A4Z0MTN1"/>
<name>A0A4Z0MTN1_9BACT</name>
<reference evidence="15 16" key="1">
    <citation type="submission" date="2019-04" db="EMBL/GenBank/DDBJ databases">
        <authorList>
            <person name="Feng G."/>
            <person name="Zhang J."/>
            <person name="Zhu H."/>
        </authorList>
    </citation>
    <scope>NUCLEOTIDE SEQUENCE [LARGE SCALE GENOMIC DNA]</scope>
    <source>
        <strain evidence="15 16">JCM 19491</strain>
    </source>
</reference>
<evidence type="ECO:0000259" key="14">
    <source>
        <dbReference type="PROSITE" id="PS52004"/>
    </source>
</evidence>
<dbReference type="SMART" id="SM00825">
    <property type="entry name" value="PKS_KS"/>
    <property type="match status" value="1"/>
</dbReference>
<dbReference type="NCBIfam" id="NF005589">
    <property type="entry name" value="PRK07314.1"/>
    <property type="match status" value="1"/>
</dbReference>
<dbReference type="Gene3D" id="3.40.47.10">
    <property type="match status" value="1"/>
</dbReference>
<dbReference type="GO" id="GO:0005829">
    <property type="term" value="C:cytosol"/>
    <property type="evidence" value="ECO:0007669"/>
    <property type="project" value="TreeGrafter"/>
</dbReference>
<dbReference type="Pfam" id="PF00109">
    <property type="entry name" value="ketoacyl-synt"/>
    <property type="match status" value="1"/>
</dbReference>
<dbReference type="SUPFAM" id="SSF53901">
    <property type="entry name" value="Thiolase-like"/>
    <property type="match status" value="2"/>
</dbReference>
<keyword evidence="5 11" id="KW-0444">Lipid biosynthesis</keyword>
<dbReference type="GO" id="GO:0006633">
    <property type="term" value="P:fatty acid biosynthetic process"/>
    <property type="evidence" value="ECO:0007669"/>
    <property type="project" value="UniProtKB-UniRule"/>
</dbReference>
<dbReference type="InterPro" id="IPR018201">
    <property type="entry name" value="Ketoacyl_synth_AS"/>
</dbReference>
<keyword evidence="8" id="KW-0443">Lipid metabolism</keyword>
<proteinExistence type="inferred from homology"/>
<evidence type="ECO:0000256" key="9">
    <source>
        <dbReference type="ARBA" id="ARBA00023160"/>
    </source>
</evidence>
<dbReference type="InterPro" id="IPR014031">
    <property type="entry name" value="Ketoacyl_synth_C"/>
</dbReference>
<keyword evidence="6 11" id="KW-0808">Transferase</keyword>
<evidence type="ECO:0000256" key="8">
    <source>
        <dbReference type="ARBA" id="ARBA00023098"/>
    </source>
</evidence>
<evidence type="ECO:0000256" key="7">
    <source>
        <dbReference type="ARBA" id="ARBA00022832"/>
    </source>
</evidence>
<keyword evidence="9 11" id="KW-0275">Fatty acid biosynthesis</keyword>
<evidence type="ECO:0000256" key="5">
    <source>
        <dbReference type="ARBA" id="ARBA00022516"/>
    </source>
</evidence>
<comment type="similarity">
    <text evidence="2 11 13">Belongs to the thiolase-like superfamily. Beta-ketoacyl-ACP synthases family.</text>
</comment>
<accession>A0A4Z0MTN1</accession>
<dbReference type="PIRSF" id="PIRSF000447">
    <property type="entry name" value="KAS_II"/>
    <property type="match status" value="1"/>
</dbReference>
<evidence type="ECO:0000256" key="11">
    <source>
        <dbReference type="PIRNR" id="PIRNR000447"/>
    </source>
</evidence>
<comment type="pathway">
    <text evidence="1 11">Lipid metabolism; fatty acid biosynthesis.</text>
</comment>
<dbReference type="Pfam" id="PF02801">
    <property type="entry name" value="Ketoacyl-synt_C"/>
    <property type="match status" value="1"/>
</dbReference>
<dbReference type="InterPro" id="IPR000794">
    <property type="entry name" value="Beta-ketoacyl_synthase"/>
</dbReference>
<dbReference type="RefSeq" id="WP_135529206.1">
    <property type="nucleotide sequence ID" value="NZ_SRKZ01000001.1"/>
</dbReference>
<feature type="domain" description="Ketosynthase family 3 (KS3)" evidence="14">
    <location>
        <begin position="3"/>
        <end position="412"/>
    </location>
</feature>
<dbReference type="Proteomes" id="UP000298284">
    <property type="component" value="Unassembled WGS sequence"/>
</dbReference>
<keyword evidence="10 11" id="KW-0012">Acyltransferase</keyword>
<feature type="active site" description="For beta-ketoacyl synthase activity" evidence="12">
    <location>
        <position position="163"/>
    </location>
</feature>
<dbReference type="CDD" id="cd00834">
    <property type="entry name" value="KAS_I_II"/>
    <property type="match status" value="1"/>
</dbReference>
<dbReference type="PROSITE" id="PS00606">
    <property type="entry name" value="KS3_1"/>
    <property type="match status" value="1"/>
</dbReference>
<dbReference type="EC" id="2.3.1.179" evidence="3 11"/>
<gene>
    <name evidence="15" type="primary">fabF</name>
    <name evidence="15" type="ORF">EU557_04530</name>
</gene>
<dbReference type="PROSITE" id="PS52004">
    <property type="entry name" value="KS3_2"/>
    <property type="match status" value="1"/>
</dbReference>
<evidence type="ECO:0000256" key="13">
    <source>
        <dbReference type="RuleBase" id="RU003694"/>
    </source>
</evidence>
<evidence type="ECO:0000256" key="3">
    <source>
        <dbReference type="ARBA" id="ARBA00012356"/>
    </source>
</evidence>
<organism evidence="15 16">
    <name type="scientific">Hymenobacter wooponensis</name>
    <dbReference type="NCBI Taxonomy" id="1525360"/>
    <lineage>
        <taxon>Bacteria</taxon>
        <taxon>Pseudomonadati</taxon>
        <taxon>Bacteroidota</taxon>
        <taxon>Cytophagia</taxon>
        <taxon>Cytophagales</taxon>
        <taxon>Hymenobacteraceae</taxon>
        <taxon>Hymenobacter</taxon>
    </lineage>
</organism>
<evidence type="ECO:0000256" key="1">
    <source>
        <dbReference type="ARBA" id="ARBA00005194"/>
    </source>
</evidence>
<evidence type="ECO:0000256" key="10">
    <source>
        <dbReference type="ARBA" id="ARBA00023315"/>
    </source>
</evidence>
<dbReference type="OrthoDB" id="9808669at2"/>
<dbReference type="InterPro" id="IPR020841">
    <property type="entry name" value="PKS_Beta-ketoAc_synthase_dom"/>
</dbReference>
<dbReference type="NCBIfam" id="TIGR03150">
    <property type="entry name" value="fabF"/>
    <property type="match status" value="1"/>
</dbReference>
<protein>
    <recommendedName>
        <fullName evidence="4 11">3-oxoacyl-[acyl-carrier-protein] synthase 2</fullName>
        <ecNumber evidence="3 11">2.3.1.179</ecNumber>
    </recommendedName>
</protein>
<dbReference type="FunFam" id="3.40.47.10:FF:000009">
    <property type="entry name" value="3-oxoacyl-[acyl-carrier-protein] synthase 2"/>
    <property type="match status" value="1"/>
</dbReference>
<dbReference type="PANTHER" id="PTHR11712">
    <property type="entry name" value="POLYKETIDE SYNTHASE-RELATED"/>
    <property type="match status" value="1"/>
</dbReference>
<keyword evidence="16" id="KW-1185">Reference proteome</keyword>
<dbReference type="InterPro" id="IPR017568">
    <property type="entry name" value="3-oxoacyl-ACP_synth-2"/>
</dbReference>
<dbReference type="InterPro" id="IPR016039">
    <property type="entry name" value="Thiolase-like"/>
</dbReference>
<comment type="catalytic activity">
    <reaction evidence="11">
        <text>a fatty acyl-[ACP] + malonyl-[ACP] + H(+) = a 3-oxoacyl-[ACP] + holo-[ACP] + CO2</text>
        <dbReference type="Rhea" id="RHEA:22836"/>
        <dbReference type="Rhea" id="RHEA-COMP:9623"/>
        <dbReference type="Rhea" id="RHEA-COMP:9685"/>
        <dbReference type="Rhea" id="RHEA-COMP:9916"/>
        <dbReference type="Rhea" id="RHEA-COMP:14125"/>
        <dbReference type="ChEBI" id="CHEBI:15378"/>
        <dbReference type="ChEBI" id="CHEBI:16526"/>
        <dbReference type="ChEBI" id="CHEBI:64479"/>
        <dbReference type="ChEBI" id="CHEBI:78449"/>
        <dbReference type="ChEBI" id="CHEBI:78776"/>
        <dbReference type="ChEBI" id="CHEBI:138651"/>
    </reaction>
</comment>
<comment type="function">
    <text evidence="11">Involved in the type II fatty acid elongation cycle. Catalyzes the elongation of a wide range of acyl-ACP by the addition of two carbons from malonyl-ACP to an acyl acceptor. Can efficiently catalyze the conversion of palmitoleoyl-ACP (cis-hexadec-9-enoyl-ACP) to cis-vaccenoyl-ACP (cis-octadec-11-enoyl-ACP), an essential step in the thermal regulation of fatty acid composition.</text>
</comment>
<keyword evidence="7" id="KW-0276">Fatty acid metabolism</keyword>
<sequence length="415" mass="44163">MSLRRVVVTGLGAITPLGKTAPAYWEGLKAGVSGAAPITRFDATKFKTRFACEVKDYNPDDYFERKEGRKMDIFTQFGLIAADEAIQDANLEGVDKDRVGVIWGSGIGGLTSLQAECIAFANGDGTPRFNPFFIPKMIADSASGNISIKHKFRGPNFVTTSACASSSDSIISAFNYIRLNMADVMVTGGSEAAVTESGVGGFNALKAMSERNDAPELASRPYDKERDGFVLGEGAGALVLEEYEHAKARGAKIYAELIGGGMSADAYHITAPDPEGNGVVLVMQNALRDAGISPADVDYINTHGTSTPLGDGAEVKAIQKVFGEDAYRLNISSTKSMTGHLLGGAGAIEAVACILAMQHDLVPPTINHFTDDPELDPKLNFTFNTAQPREVNVAMSNTFGFGGHNTSVIFRKVRD</sequence>
<dbReference type="InterPro" id="IPR014030">
    <property type="entry name" value="Ketoacyl_synth_N"/>
</dbReference>
<comment type="catalytic activity">
    <reaction evidence="11">
        <text>(9Z)-hexadecenoyl-[ACP] + malonyl-[ACP] + H(+) = 3-oxo-(11Z)-octadecenoyl-[ACP] + holo-[ACP] + CO2</text>
        <dbReference type="Rhea" id="RHEA:55040"/>
        <dbReference type="Rhea" id="RHEA-COMP:9623"/>
        <dbReference type="Rhea" id="RHEA-COMP:9685"/>
        <dbReference type="Rhea" id="RHEA-COMP:10800"/>
        <dbReference type="Rhea" id="RHEA-COMP:14074"/>
        <dbReference type="ChEBI" id="CHEBI:15378"/>
        <dbReference type="ChEBI" id="CHEBI:16526"/>
        <dbReference type="ChEBI" id="CHEBI:64479"/>
        <dbReference type="ChEBI" id="CHEBI:78449"/>
        <dbReference type="ChEBI" id="CHEBI:83989"/>
        <dbReference type="ChEBI" id="CHEBI:138538"/>
        <dbReference type="EC" id="2.3.1.179"/>
    </reaction>
</comment>
<comment type="caution">
    <text evidence="15">The sequence shown here is derived from an EMBL/GenBank/DDBJ whole genome shotgun (WGS) entry which is preliminary data.</text>
</comment>
<dbReference type="EMBL" id="SRKZ01000001">
    <property type="protein sequence ID" value="TGD83051.1"/>
    <property type="molecule type" value="Genomic_DNA"/>
</dbReference>
<evidence type="ECO:0000256" key="4">
    <source>
        <dbReference type="ARBA" id="ARBA00014657"/>
    </source>
</evidence>
<dbReference type="GO" id="GO:0004315">
    <property type="term" value="F:3-oxoacyl-[acyl-carrier-protein] synthase activity"/>
    <property type="evidence" value="ECO:0007669"/>
    <property type="project" value="UniProtKB-UniRule"/>
</dbReference>
<evidence type="ECO:0000256" key="2">
    <source>
        <dbReference type="ARBA" id="ARBA00008467"/>
    </source>
</evidence>